<dbReference type="Pfam" id="PF03949">
    <property type="entry name" value="Malic_M"/>
    <property type="match status" value="1"/>
</dbReference>
<dbReference type="KEGG" id="xdo:XDD1_1441"/>
<feature type="domain" description="Malic enzyme N-terminal" evidence="14">
    <location>
        <begin position="81"/>
        <end position="261"/>
    </location>
</feature>
<dbReference type="InterPro" id="IPR012302">
    <property type="entry name" value="Malic_NAD-bd"/>
</dbReference>
<dbReference type="GO" id="GO:0051287">
    <property type="term" value="F:NAD binding"/>
    <property type="evidence" value="ECO:0007669"/>
    <property type="project" value="InterPro"/>
</dbReference>
<feature type="binding site" evidence="8 11">
    <location>
        <position position="270"/>
    </location>
    <ligand>
        <name>a divalent metal cation</name>
        <dbReference type="ChEBI" id="CHEBI:60240"/>
    </ligand>
</feature>
<dbReference type="PROSITE" id="PS00331">
    <property type="entry name" value="MALIC_ENZYMES"/>
    <property type="match status" value="1"/>
</dbReference>
<evidence type="ECO:0000313" key="17">
    <source>
        <dbReference type="Proteomes" id="UP000032721"/>
    </source>
</evidence>
<comment type="cofactor">
    <cofactor evidence="1">
        <name>Mn(2+)</name>
        <dbReference type="ChEBI" id="CHEBI:29035"/>
    </cofactor>
</comment>
<dbReference type="HAMAP" id="MF_01619">
    <property type="entry name" value="NAD_malic_enz"/>
    <property type="match status" value="1"/>
</dbReference>
<dbReference type="GO" id="GO:0008948">
    <property type="term" value="F:oxaloacetate decarboxylase activity"/>
    <property type="evidence" value="ECO:0007669"/>
    <property type="project" value="UniProtKB-UniRule"/>
</dbReference>
<evidence type="ECO:0000256" key="10">
    <source>
        <dbReference type="PIRSR" id="PIRSR000106-2"/>
    </source>
</evidence>
<dbReference type="Proteomes" id="UP000032721">
    <property type="component" value="Chromosome"/>
</dbReference>
<evidence type="ECO:0000256" key="7">
    <source>
        <dbReference type="ARBA" id="ARBA00052591"/>
    </source>
</evidence>
<dbReference type="InterPro" id="IPR046346">
    <property type="entry name" value="Aminoacid_DH-like_N_sf"/>
</dbReference>
<dbReference type="InterPro" id="IPR001891">
    <property type="entry name" value="Malic_OxRdtase"/>
</dbReference>
<dbReference type="GO" id="GO:0046872">
    <property type="term" value="F:metal ion binding"/>
    <property type="evidence" value="ECO:0007669"/>
    <property type="project" value="UniProtKB-KW"/>
</dbReference>
<proteinExistence type="inferred from homology"/>
<dbReference type="InterPro" id="IPR015884">
    <property type="entry name" value="Malic_enzyme_CS"/>
</dbReference>
<dbReference type="SUPFAM" id="SSF51735">
    <property type="entry name" value="NAD(P)-binding Rossmann-fold domains"/>
    <property type="match status" value="1"/>
</dbReference>
<keyword evidence="5 8" id="KW-0520">NAD</keyword>
<reference evidence="16 18" key="2">
    <citation type="submission" date="2019-07" db="EMBL/GenBank/DDBJ databases">
        <title>Genomic Encyclopedia of Type Strains, Phase I: the one thousand microbial genomes (KMG-I) project.</title>
        <authorList>
            <person name="Kyrpides N."/>
        </authorList>
    </citation>
    <scope>NUCLEOTIDE SEQUENCE [LARGE SCALE GENOMIC DNA]</scope>
    <source>
        <strain evidence="16 18">DSM 17909</strain>
    </source>
</reference>
<evidence type="ECO:0000313" key="16">
    <source>
        <dbReference type="EMBL" id="TYP01026.1"/>
    </source>
</evidence>
<dbReference type="PANTHER" id="PTHR23406:SF34">
    <property type="entry name" value="NAD-DEPENDENT MALIC ENZYME, MITOCHONDRIAL"/>
    <property type="match status" value="1"/>
</dbReference>
<dbReference type="SMART" id="SM01274">
    <property type="entry name" value="malic"/>
    <property type="match status" value="1"/>
</dbReference>
<evidence type="ECO:0000256" key="12">
    <source>
        <dbReference type="RuleBase" id="RU003427"/>
    </source>
</evidence>
<feature type="site" description="Important for activity" evidence="8">
    <location>
        <position position="270"/>
    </location>
</feature>
<dbReference type="OrthoDB" id="3314528at2"/>
<dbReference type="HOGENOM" id="CLU_011405_5_2_6"/>
<keyword evidence="18" id="KW-1185">Reference proteome</keyword>
<feature type="domain" description="Malic enzyme NAD-binding" evidence="13">
    <location>
        <begin position="271"/>
        <end position="531"/>
    </location>
</feature>
<dbReference type="InterPro" id="IPR023667">
    <property type="entry name" value="NAD_malic_enz_proteobac"/>
</dbReference>
<dbReference type="Gene3D" id="3.40.50.720">
    <property type="entry name" value="NAD(P)-binding Rossmann-like Domain"/>
    <property type="match status" value="1"/>
</dbReference>
<comment type="catalytic activity">
    <reaction evidence="7 8">
        <text>(S)-malate + NAD(+) = pyruvate + CO2 + NADH</text>
        <dbReference type="Rhea" id="RHEA:12653"/>
        <dbReference type="ChEBI" id="CHEBI:15361"/>
        <dbReference type="ChEBI" id="CHEBI:15589"/>
        <dbReference type="ChEBI" id="CHEBI:16526"/>
        <dbReference type="ChEBI" id="CHEBI:57540"/>
        <dbReference type="ChEBI" id="CHEBI:57945"/>
        <dbReference type="EC" id="1.1.1.38"/>
    </reaction>
</comment>
<evidence type="ECO:0000256" key="2">
    <source>
        <dbReference type="ARBA" id="ARBA00008785"/>
    </source>
</evidence>
<organism evidence="15 17">
    <name type="scientific">Xenorhabdus doucetiae</name>
    <dbReference type="NCBI Taxonomy" id="351671"/>
    <lineage>
        <taxon>Bacteria</taxon>
        <taxon>Pseudomonadati</taxon>
        <taxon>Pseudomonadota</taxon>
        <taxon>Gammaproteobacteria</taxon>
        <taxon>Enterobacterales</taxon>
        <taxon>Morganellaceae</taxon>
        <taxon>Xenorhabdus</taxon>
    </lineage>
</organism>
<feature type="binding site" evidence="8">
    <location>
        <position position="418"/>
    </location>
    <ligand>
        <name>NAD(+)</name>
        <dbReference type="ChEBI" id="CHEBI:57540"/>
    </ligand>
</feature>
<dbReference type="GO" id="GO:0004471">
    <property type="term" value="F:malate dehydrogenase (decarboxylating) (NAD+) activity"/>
    <property type="evidence" value="ECO:0007669"/>
    <property type="project" value="UniProtKB-UniRule"/>
</dbReference>
<dbReference type="Gene3D" id="3.40.50.10380">
    <property type="entry name" value="Malic enzyme, N-terminal domain"/>
    <property type="match status" value="1"/>
</dbReference>
<evidence type="ECO:0000256" key="5">
    <source>
        <dbReference type="ARBA" id="ARBA00023027"/>
    </source>
</evidence>
<dbReference type="STRING" id="351671.XDD1_1441"/>
<dbReference type="PRINTS" id="PR00072">
    <property type="entry name" value="MALOXRDTASE"/>
</dbReference>
<dbReference type="Pfam" id="PF00390">
    <property type="entry name" value="malic"/>
    <property type="match status" value="1"/>
</dbReference>
<dbReference type="EMBL" id="VNHN01000055">
    <property type="protein sequence ID" value="TYP01026.1"/>
    <property type="molecule type" value="Genomic_DNA"/>
</dbReference>
<dbReference type="AlphaFoldDB" id="A0A068QTG4"/>
<dbReference type="InterPro" id="IPR037062">
    <property type="entry name" value="Malic_N_dom_sf"/>
</dbReference>
<dbReference type="FunFam" id="3.40.50.720:FF:000055">
    <property type="entry name" value="NAD-dependent malic enzyme"/>
    <property type="match status" value="1"/>
</dbReference>
<evidence type="ECO:0000256" key="8">
    <source>
        <dbReference type="HAMAP-Rule" id="MF_01619"/>
    </source>
</evidence>
<comment type="catalytic activity">
    <reaction evidence="6 8">
        <text>oxaloacetate + H(+) = pyruvate + CO2</text>
        <dbReference type="Rhea" id="RHEA:15641"/>
        <dbReference type="ChEBI" id="CHEBI:15361"/>
        <dbReference type="ChEBI" id="CHEBI:15378"/>
        <dbReference type="ChEBI" id="CHEBI:16452"/>
        <dbReference type="ChEBI" id="CHEBI:16526"/>
        <dbReference type="EC" id="1.1.1.38"/>
    </reaction>
</comment>
<dbReference type="CDD" id="cd05312">
    <property type="entry name" value="NAD_bind_1_malic_enz"/>
    <property type="match status" value="1"/>
</dbReference>
<comment type="cofactor">
    <cofactor evidence="8 11">
        <name>Mg(2+)</name>
        <dbReference type="ChEBI" id="CHEBI:18420"/>
    </cofactor>
    <cofactor evidence="8 11">
        <name>Mn(2+)</name>
        <dbReference type="ChEBI" id="CHEBI:29035"/>
    </cofactor>
    <text evidence="8 11">Divalent metal cations. Prefers magnesium or manganese.</text>
</comment>
<dbReference type="SUPFAM" id="SSF53223">
    <property type="entry name" value="Aminoacid dehydrogenase-like, N-terminal domain"/>
    <property type="match status" value="1"/>
</dbReference>
<evidence type="ECO:0000256" key="11">
    <source>
        <dbReference type="PIRSR" id="PIRSR000106-3"/>
    </source>
</evidence>
<dbReference type="InterPro" id="IPR036291">
    <property type="entry name" value="NAD(P)-bd_dom_sf"/>
</dbReference>
<evidence type="ECO:0000256" key="1">
    <source>
        <dbReference type="ARBA" id="ARBA00001936"/>
    </source>
</evidence>
<evidence type="ECO:0000256" key="6">
    <source>
        <dbReference type="ARBA" id="ARBA00050168"/>
    </source>
</evidence>
<dbReference type="GO" id="GO:0005829">
    <property type="term" value="C:cytosol"/>
    <property type="evidence" value="ECO:0007669"/>
    <property type="project" value="TreeGrafter"/>
</dbReference>
<dbReference type="EMBL" id="FO704550">
    <property type="protein sequence ID" value="CDG17140.1"/>
    <property type="molecule type" value="Genomic_DNA"/>
</dbReference>
<reference evidence="15 17" key="1">
    <citation type="submission" date="2013-07" db="EMBL/GenBank/DDBJ databases">
        <authorList>
            <person name="Genoscope - CEA"/>
        </authorList>
    </citation>
    <scope>NUCLEOTIDE SEQUENCE [LARGE SCALE GENOMIC DNA]</scope>
    <source>
        <strain evidence="15">FRM16</strain>
        <strain evidence="17">FRM16 / DSM 17909</strain>
    </source>
</reference>
<evidence type="ECO:0000259" key="14">
    <source>
        <dbReference type="SMART" id="SM01274"/>
    </source>
</evidence>
<evidence type="ECO:0000256" key="3">
    <source>
        <dbReference type="ARBA" id="ARBA00022723"/>
    </source>
</evidence>
<feature type="binding site" evidence="10">
    <location>
        <position position="157"/>
    </location>
    <ligand>
        <name>(S)-malate</name>
        <dbReference type="ChEBI" id="CHEBI:15589"/>
    </ligand>
</feature>
<dbReference type="Proteomes" id="UP000324170">
    <property type="component" value="Unassembled WGS sequence"/>
</dbReference>
<dbReference type="EC" id="1.1.1.38" evidence="8"/>
<dbReference type="SMART" id="SM00919">
    <property type="entry name" value="Malic_M"/>
    <property type="match status" value="1"/>
</dbReference>
<accession>A0A068QTG4</accession>
<dbReference type="NCBIfam" id="NF010052">
    <property type="entry name" value="PRK13529.1"/>
    <property type="match status" value="1"/>
</dbReference>
<keyword evidence="3 8" id="KW-0479">Metal-binding</keyword>
<keyword evidence="4 8" id="KW-0560">Oxidoreductase</keyword>
<evidence type="ECO:0000313" key="18">
    <source>
        <dbReference type="Proteomes" id="UP000324170"/>
    </source>
</evidence>
<feature type="binding site" evidence="8">
    <location>
        <position position="157"/>
    </location>
    <ligand>
        <name>NAD(+)</name>
        <dbReference type="ChEBI" id="CHEBI:57540"/>
    </ligand>
</feature>
<feature type="binding site" evidence="10">
    <location>
        <position position="462"/>
    </location>
    <ligand>
        <name>(S)-malate</name>
        <dbReference type="ChEBI" id="CHEBI:15589"/>
    </ligand>
</feature>
<dbReference type="FunFam" id="3.40.50.10380:FF:000001">
    <property type="entry name" value="NAD-dependent malic enzyme"/>
    <property type="match status" value="1"/>
</dbReference>
<evidence type="ECO:0000259" key="13">
    <source>
        <dbReference type="SMART" id="SM00919"/>
    </source>
</evidence>
<feature type="binding site" evidence="8">
    <location>
        <position position="270"/>
    </location>
    <ligand>
        <name>NAD(+)</name>
        <dbReference type="ChEBI" id="CHEBI:57540"/>
    </ligand>
</feature>
<feature type="binding site" evidence="10">
    <location>
        <position position="418"/>
    </location>
    <ligand>
        <name>(S)-malate</name>
        <dbReference type="ChEBI" id="CHEBI:15589"/>
    </ligand>
</feature>
<feature type="binding site" evidence="8 11">
    <location>
        <position position="247"/>
    </location>
    <ligand>
        <name>a divalent metal cation</name>
        <dbReference type="ChEBI" id="CHEBI:60240"/>
    </ligand>
</feature>
<dbReference type="PIRSF" id="PIRSF000106">
    <property type="entry name" value="ME"/>
    <property type="match status" value="1"/>
</dbReference>
<feature type="active site" description="Proton acceptor" evidence="8 9">
    <location>
        <position position="175"/>
    </location>
</feature>
<protein>
    <recommendedName>
        <fullName evidence="8">NAD-dependent malic enzyme</fullName>
        <shortName evidence="8">NAD-ME</shortName>
        <ecNumber evidence="8">1.1.1.38</ecNumber>
    </recommendedName>
</protein>
<dbReference type="PANTHER" id="PTHR23406">
    <property type="entry name" value="MALIC ENZYME-RELATED"/>
    <property type="match status" value="1"/>
</dbReference>
<evidence type="ECO:0000313" key="15">
    <source>
        <dbReference type="EMBL" id="CDG17140.1"/>
    </source>
</evidence>
<evidence type="ECO:0000256" key="9">
    <source>
        <dbReference type="PIRSR" id="PIRSR000106-1"/>
    </source>
</evidence>
<feature type="active site" description="Proton donor" evidence="8 9">
    <location>
        <position position="104"/>
    </location>
</feature>
<feature type="binding site" evidence="8 11">
    <location>
        <position position="246"/>
    </location>
    <ligand>
        <name>a divalent metal cation</name>
        <dbReference type="ChEBI" id="CHEBI:60240"/>
    </ligand>
</feature>
<dbReference type="GO" id="GO:0006108">
    <property type="term" value="P:malate metabolic process"/>
    <property type="evidence" value="ECO:0007669"/>
    <property type="project" value="TreeGrafter"/>
</dbReference>
<comment type="subunit">
    <text evidence="8">Homotetramer.</text>
</comment>
<dbReference type="InterPro" id="IPR012301">
    <property type="entry name" value="Malic_N_dom"/>
</dbReference>
<evidence type="ECO:0000256" key="4">
    <source>
        <dbReference type="ARBA" id="ARBA00023002"/>
    </source>
</evidence>
<sequence length="565" mass="62914">MELEHESKRPLYIPYAGPILLEFPLLNKGSAFTEEERSHFNLHGLLPQTVETIEEQAERAYRQYRDFKNDTDKHIYLRNIQDTNETLFYRLLDAHLSEMMPIIYTPTVGAACEHFSDIYRRARGLFISYPNRDYIDDMLQNATKQNVKVIVVTDGERILGLGDQGIGGMGIPIGKLSLYTSCGGISPAYTLPVVLDVGTNNPQRLNDPLYMGWRHPRITGKEYDEFVDEFIQAVKRRWPNVLLQFEDFAQNNAMPLLTRYRDELCCFNDDIQGTAAVALGSLIAASHAAGHQLKDQTVAFLGAGSAGCGIAEQIIAQMKSEGLSDEQARARVFMVDRFGLLTDKLPNLLDFQSALVQKSTALQSWDVTNDSLSLMDVVRNAKPTVLIGVSGQSGLFSEEIIREMHKHCERPIVMPLSNPTSRVEARPEDIINWTNGQALVATGSPFAPVKYDGQEYPIAQCNNSYIFPGIGLGVIAAGAKRVTDDMLMAASRTLADCSPLAQTGSGPLLPLIDDIQDVSRKIAKEVAKKAQIQGVAVVTSEDALDEAIERNFWKPEYRIYKRTSF</sequence>
<gene>
    <name evidence="15" type="primary">sfcA</name>
    <name evidence="8" type="synonym">maeA</name>
    <name evidence="16" type="ORF">LY16_02805</name>
    <name evidence="15" type="ORF">XDD1_1441</name>
</gene>
<dbReference type="RefSeq" id="WP_045969790.1">
    <property type="nucleotide sequence ID" value="NZ_CAWMED010000001.1"/>
</dbReference>
<name>A0A068QTG4_9GAMM</name>
<comment type="similarity">
    <text evidence="2 8 12">Belongs to the malic enzymes family.</text>
</comment>